<proteinExistence type="inferred from homology"/>
<dbReference type="InterPro" id="IPR006176">
    <property type="entry name" value="3-OHacyl-CoA_DH_NAD-bd"/>
</dbReference>
<evidence type="ECO:0000259" key="5">
    <source>
        <dbReference type="Pfam" id="PF02737"/>
    </source>
</evidence>
<reference evidence="6 7" key="1">
    <citation type="journal article" date="2009" name="Stand. Genomic Sci.">
        <title>Complete genome sequence of Kytococcus sedentarius type strain (541).</title>
        <authorList>
            <person name="Sims D."/>
            <person name="Brettin T."/>
            <person name="Detter J.C."/>
            <person name="Han C."/>
            <person name="Lapidus A."/>
            <person name="Copeland A."/>
            <person name="Glavina Del Rio T."/>
            <person name="Nolan M."/>
            <person name="Chen F."/>
            <person name="Lucas S."/>
            <person name="Tice H."/>
            <person name="Cheng J.F."/>
            <person name="Bruce D."/>
            <person name="Goodwin L."/>
            <person name="Pitluck S."/>
            <person name="Ovchinnikova G."/>
            <person name="Pati A."/>
            <person name="Ivanova N."/>
            <person name="Mavrommatis K."/>
            <person name="Chen A."/>
            <person name="Palaniappan K."/>
            <person name="D'haeseleer P."/>
            <person name="Chain P."/>
            <person name="Bristow J."/>
            <person name="Eisen J.A."/>
            <person name="Markowitz V."/>
            <person name="Hugenholtz P."/>
            <person name="Schneider S."/>
            <person name="Goker M."/>
            <person name="Pukall R."/>
            <person name="Kyrpides N.C."/>
            <person name="Klenk H.P."/>
        </authorList>
    </citation>
    <scope>NUCLEOTIDE SEQUENCE [LARGE SCALE GENOMIC DNA]</scope>
    <source>
        <strain evidence="7">ATCC 14392 / DSM 20547 / JCM 11482 / CCUG 33030 / NBRC 15357 / NCTC 11040 / CCM 314 / 541</strain>
    </source>
</reference>
<dbReference type="InterPro" id="IPR008927">
    <property type="entry name" value="6-PGluconate_DH-like_C_sf"/>
</dbReference>
<dbReference type="GO" id="GO:0006635">
    <property type="term" value="P:fatty acid beta-oxidation"/>
    <property type="evidence" value="ECO:0007669"/>
    <property type="project" value="TreeGrafter"/>
</dbReference>
<dbReference type="PANTHER" id="PTHR48075:SF5">
    <property type="entry name" value="3-HYDROXYBUTYRYL-COA DEHYDROGENASE"/>
    <property type="match status" value="1"/>
</dbReference>
<dbReference type="Gene3D" id="1.10.1040.10">
    <property type="entry name" value="N-(1-d-carboxylethyl)-l-norvaline Dehydrogenase, domain 2"/>
    <property type="match status" value="2"/>
</dbReference>
<evidence type="ECO:0000313" key="7">
    <source>
        <dbReference type="Proteomes" id="UP000006666"/>
    </source>
</evidence>
<dbReference type="HOGENOM" id="CLU_009834_21_1_11"/>
<evidence type="ECO:0000256" key="1">
    <source>
        <dbReference type="ARBA" id="ARBA00005086"/>
    </source>
</evidence>
<dbReference type="Pfam" id="PF00725">
    <property type="entry name" value="3HCDH"/>
    <property type="match status" value="2"/>
</dbReference>
<dbReference type="FunFam" id="3.40.50.720:FF:000009">
    <property type="entry name" value="Fatty oxidation complex, alpha subunit"/>
    <property type="match status" value="1"/>
</dbReference>
<dbReference type="RefSeq" id="WP_015779757.1">
    <property type="nucleotide sequence ID" value="NC_013169.1"/>
</dbReference>
<dbReference type="eggNOG" id="COG1250">
    <property type="taxonomic scope" value="Bacteria"/>
</dbReference>
<feature type="domain" description="3-hydroxyacyl-CoA dehydrogenase C-terminal" evidence="4">
    <location>
        <begin position="187"/>
        <end position="281"/>
    </location>
</feature>
<comment type="similarity">
    <text evidence="2">Belongs to the 3-hydroxyacyl-CoA dehydrogenase family.</text>
</comment>
<dbReference type="InterPro" id="IPR006108">
    <property type="entry name" value="3HC_DH_C"/>
</dbReference>
<evidence type="ECO:0000256" key="2">
    <source>
        <dbReference type="ARBA" id="ARBA00009463"/>
    </source>
</evidence>
<dbReference type="STRING" id="478801.Ksed_18130"/>
<comment type="pathway">
    <text evidence="1">Lipid metabolism; butanoate metabolism.</text>
</comment>
<accession>C7NJD0</accession>
<evidence type="ECO:0000313" key="6">
    <source>
        <dbReference type="EMBL" id="ACV06817.1"/>
    </source>
</evidence>
<dbReference type="InterPro" id="IPR036291">
    <property type="entry name" value="NAD(P)-bd_dom_sf"/>
</dbReference>
<feature type="domain" description="3-hydroxyacyl-CoA dehydrogenase NAD binding" evidence="5">
    <location>
        <begin position="7"/>
        <end position="184"/>
    </location>
</feature>
<dbReference type="Pfam" id="PF02737">
    <property type="entry name" value="3HCDH_N"/>
    <property type="match status" value="1"/>
</dbReference>
<dbReference type="EMBL" id="CP001686">
    <property type="protein sequence ID" value="ACV06817.1"/>
    <property type="molecule type" value="Genomic_DNA"/>
</dbReference>
<dbReference type="AlphaFoldDB" id="C7NJD0"/>
<dbReference type="Proteomes" id="UP000006666">
    <property type="component" value="Chromosome"/>
</dbReference>
<keyword evidence="7" id="KW-1185">Reference proteome</keyword>
<dbReference type="Gene3D" id="3.40.50.720">
    <property type="entry name" value="NAD(P)-binding Rossmann-like Domain"/>
    <property type="match status" value="2"/>
</dbReference>
<dbReference type="PANTHER" id="PTHR48075">
    <property type="entry name" value="3-HYDROXYACYL-COA DEHYDROGENASE FAMILY PROTEIN"/>
    <property type="match status" value="1"/>
</dbReference>
<dbReference type="GO" id="GO:0070403">
    <property type="term" value="F:NAD+ binding"/>
    <property type="evidence" value="ECO:0007669"/>
    <property type="project" value="InterPro"/>
</dbReference>
<sequence>MTQIASVGIVGLGTMGAGIVEVFARGGLRVVGVEMSPELAERGRGLLEKSTARAVEKGKLDEADRAGILDAVTFTADLADLAEVDLVVEAVPEKMAIKHDIFGKLDAATKPEAILATNTSSLSVTEIASGTQRRNRVVGMHFFNPAPVQKLVEVIHTPTTDDDAVAAVAELATRLGKEPVVVADRAGFVANHLLYGYMNRSGQLYFDGAVSAEDLDTAMHVGAGLPMGPLTLMDMVGLDVCNGIGGVIHSLTHKAMHAPSYELATMVNAGLLGRKSGAGFHPYSEEARAAAAQSADDAAAPARDVSVVGVIGAGDAAGELAEAFSGAGLEVLRIEEAGDDLSVLSRAQVVVEAAELVESTEVDWDELDDEELEEDAALVELDALFLELGRVLEPDAVIVSLTADSTVDLAVTSGRHMASLRAVLHEATPYGRLIEFGRITTTAPEVEATVRALVQRAGLTPVVVRDQPGLVVEWLLVPFLNEAVLMAQSGYASSEDIDTAMVHGCGYPMGPFALLDHLGAAHVLDVQSELFGATQEPGLAPAASLVDHAVLDLPFGA</sequence>
<dbReference type="SUPFAM" id="SSF48179">
    <property type="entry name" value="6-phosphogluconate dehydrogenase C-terminal domain-like"/>
    <property type="match status" value="2"/>
</dbReference>
<dbReference type="KEGG" id="kse:Ksed_18130"/>
<dbReference type="InterPro" id="IPR013328">
    <property type="entry name" value="6PGD_dom2"/>
</dbReference>
<dbReference type="SUPFAM" id="SSF51735">
    <property type="entry name" value="NAD(P)-binding Rossmann-fold domains"/>
    <property type="match status" value="2"/>
</dbReference>
<organism evidence="6 7">
    <name type="scientific">Kytococcus sedentarius (strain ATCC 14392 / DSM 20547 / JCM 11482 / CCUG 33030 / NBRC 15357 / NCTC 11040 / CCM 314 / 541)</name>
    <name type="common">Micrococcus sedentarius</name>
    <dbReference type="NCBI Taxonomy" id="478801"/>
    <lineage>
        <taxon>Bacteria</taxon>
        <taxon>Bacillati</taxon>
        <taxon>Actinomycetota</taxon>
        <taxon>Actinomycetes</taxon>
        <taxon>Micrococcales</taxon>
        <taxon>Kytococcaceae</taxon>
        <taxon>Kytococcus</taxon>
    </lineage>
</organism>
<dbReference type="GO" id="GO:0008691">
    <property type="term" value="F:3-hydroxybutyryl-CoA dehydrogenase activity"/>
    <property type="evidence" value="ECO:0007669"/>
    <property type="project" value="TreeGrafter"/>
</dbReference>
<protein>
    <submittedName>
        <fullName evidence="6">3-hydroxyacyl-CoA dehydrogenase</fullName>
    </submittedName>
</protein>
<name>C7NJD0_KYTSD</name>
<evidence type="ECO:0000256" key="3">
    <source>
        <dbReference type="ARBA" id="ARBA00023002"/>
    </source>
</evidence>
<gene>
    <name evidence="6" type="ordered locus">Ksed_18130</name>
</gene>
<keyword evidence="3" id="KW-0560">Oxidoreductase</keyword>
<evidence type="ECO:0000259" key="4">
    <source>
        <dbReference type="Pfam" id="PF00725"/>
    </source>
</evidence>
<feature type="domain" description="3-hydroxyacyl-CoA dehydrogenase C-terminal" evidence="4">
    <location>
        <begin position="469"/>
        <end position="543"/>
    </location>
</feature>